<dbReference type="EMBL" id="JALJZS010000002">
    <property type="protein sequence ID" value="MCP1999858.1"/>
    <property type="molecule type" value="Genomic_DNA"/>
</dbReference>
<evidence type="ECO:0000313" key="2">
    <source>
        <dbReference type="Proteomes" id="UP001205486"/>
    </source>
</evidence>
<sequence length="173" mass="18972">MKVAFDEMRCSHRRWRTGRTKRCRRSALLCDEGQQRNLSSPAIHGLLGREGRSPAAFLGEARQELTRYNSVSIRGTKVTDIVSVGGSFEFSCADGTTGNASKIFLAMGLIDELPELSGIEPLYGISIHHCLYCDGFEYAGKPVAALGKGDKGAELAPYDETLDPGRCSLQRWD</sequence>
<reference evidence="1" key="1">
    <citation type="submission" date="2022-03" db="EMBL/GenBank/DDBJ databases">
        <title>Interactions between chemoautotrophic and heterotrophic bacteria.</title>
        <authorList>
            <person name="Santoro A."/>
        </authorList>
    </citation>
    <scope>NUCLEOTIDE SEQUENCE</scope>
    <source>
        <strain evidence="1">Nb-106</strain>
    </source>
</reference>
<proteinExistence type="predicted"/>
<gene>
    <name evidence="1" type="ORF">J2S34_002306</name>
</gene>
<organism evidence="1 2">
    <name type="scientific">Nitrobacter winogradskyi</name>
    <name type="common">Nitrobacter agilis</name>
    <dbReference type="NCBI Taxonomy" id="913"/>
    <lineage>
        <taxon>Bacteria</taxon>
        <taxon>Pseudomonadati</taxon>
        <taxon>Pseudomonadota</taxon>
        <taxon>Alphaproteobacteria</taxon>
        <taxon>Hyphomicrobiales</taxon>
        <taxon>Nitrobacteraceae</taxon>
        <taxon>Nitrobacter</taxon>
    </lineage>
</organism>
<accession>A0ACC6AJ15</accession>
<protein>
    <submittedName>
        <fullName evidence="1">Thioredoxin reductase</fullName>
    </submittedName>
</protein>
<keyword evidence="2" id="KW-1185">Reference proteome</keyword>
<comment type="caution">
    <text evidence="1">The sequence shown here is derived from an EMBL/GenBank/DDBJ whole genome shotgun (WGS) entry which is preliminary data.</text>
</comment>
<name>A0ACC6AJ15_NITWI</name>
<evidence type="ECO:0000313" key="1">
    <source>
        <dbReference type="EMBL" id="MCP1999858.1"/>
    </source>
</evidence>
<dbReference type="Proteomes" id="UP001205486">
    <property type="component" value="Unassembled WGS sequence"/>
</dbReference>